<sequence>MGERLTSLIEDLIRIDSSTKQGANEAIKYCQNWFLSRGMTVKTLENNGFKMLICEVGKGEKTLILNGHVDVVSGKEDQFHPYQAEGQLFGRGSADMKAGVAAMMCALADLKDTVLQCKIQLQLVTDEEIGGYNCTKYLTESGYLGDFVICAEPTHLGIGLQAKGVLQLDILVRGKSAHGSRPWEGENAILRAYDLYRHILGLPFAKESSELFRYPSINLAKIKGGEVYNKVPDTCIISLDIRFLPTQNKQIIIEQIRSVDECEIDIILYGDPVMNTTDDTHMQNLISQISANTSKQRVEIFGQHGFADTRYFSRFNIPAIEFGPAGGNWHGDNEYVNIESVETYKQILIAFGKAFK</sequence>
<dbReference type="RefSeq" id="WP_120114740.1">
    <property type="nucleotide sequence ID" value="NZ_QYTW02000002.1"/>
</dbReference>
<keyword evidence="2" id="KW-0378">Hydrolase</keyword>
<evidence type="ECO:0000256" key="1">
    <source>
        <dbReference type="ARBA" id="ARBA00022723"/>
    </source>
</evidence>
<evidence type="ECO:0000313" key="4">
    <source>
        <dbReference type="EMBL" id="RST61075.1"/>
    </source>
</evidence>
<comment type="caution">
    <text evidence="4">The sequence shown here is derived from an EMBL/GenBank/DDBJ whole genome shotgun (WGS) entry which is preliminary data.</text>
</comment>
<dbReference type="Gene3D" id="3.30.70.360">
    <property type="match status" value="1"/>
</dbReference>
<dbReference type="SUPFAM" id="SSF55031">
    <property type="entry name" value="Bacterial exopeptidase dimerisation domain"/>
    <property type="match status" value="1"/>
</dbReference>
<accession>A0A429XC87</accession>
<dbReference type="Pfam" id="PF07687">
    <property type="entry name" value="M20_dimer"/>
    <property type="match status" value="1"/>
</dbReference>
<keyword evidence="1" id="KW-0479">Metal-binding</keyword>
<dbReference type="GO" id="GO:0046872">
    <property type="term" value="F:metal ion binding"/>
    <property type="evidence" value="ECO:0007669"/>
    <property type="project" value="UniProtKB-KW"/>
</dbReference>
<feature type="domain" description="Peptidase M20 dimerisation" evidence="3">
    <location>
        <begin position="162"/>
        <end position="258"/>
    </location>
</feature>
<dbReference type="AlphaFoldDB" id="A0A429XC87"/>
<dbReference type="InterPro" id="IPR011650">
    <property type="entry name" value="Peptidase_M20_dimer"/>
</dbReference>
<dbReference type="OrthoDB" id="9792335at2"/>
<dbReference type="InterPro" id="IPR050072">
    <property type="entry name" value="Peptidase_M20A"/>
</dbReference>
<dbReference type="Gene3D" id="3.40.630.10">
    <property type="entry name" value="Zn peptidases"/>
    <property type="match status" value="1"/>
</dbReference>
<dbReference type="InterPro" id="IPR036264">
    <property type="entry name" value="Bact_exopeptidase_dim_dom"/>
</dbReference>
<reference evidence="4 5" key="1">
    <citation type="submission" date="2018-12" db="EMBL/GenBank/DDBJ databases">
        <authorList>
            <person name="Sun L."/>
            <person name="Chen Z."/>
        </authorList>
    </citation>
    <scope>NUCLEOTIDE SEQUENCE [LARGE SCALE GENOMIC DNA]</scope>
    <source>
        <strain evidence="4 5">LMG 29736</strain>
    </source>
</reference>
<dbReference type="GO" id="GO:0016787">
    <property type="term" value="F:hydrolase activity"/>
    <property type="evidence" value="ECO:0007669"/>
    <property type="project" value="UniProtKB-KW"/>
</dbReference>
<dbReference type="PANTHER" id="PTHR43808">
    <property type="entry name" value="ACETYLORNITHINE DEACETYLASE"/>
    <property type="match status" value="1"/>
</dbReference>
<protein>
    <submittedName>
        <fullName evidence="4">M20 family peptidase</fullName>
    </submittedName>
</protein>
<evidence type="ECO:0000259" key="3">
    <source>
        <dbReference type="Pfam" id="PF07687"/>
    </source>
</evidence>
<proteinExistence type="predicted"/>
<gene>
    <name evidence="4" type="ORF">D5F11_003215</name>
</gene>
<dbReference type="Proteomes" id="UP000287296">
    <property type="component" value="Unassembled WGS sequence"/>
</dbReference>
<dbReference type="EMBL" id="QYTW02000002">
    <property type="protein sequence ID" value="RST61075.1"/>
    <property type="molecule type" value="Genomic_DNA"/>
</dbReference>
<name>A0A429XC87_SIMTE</name>
<evidence type="ECO:0000313" key="5">
    <source>
        <dbReference type="Proteomes" id="UP000287296"/>
    </source>
</evidence>
<evidence type="ECO:0000256" key="2">
    <source>
        <dbReference type="ARBA" id="ARBA00022801"/>
    </source>
</evidence>
<dbReference type="InterPro" id="IPR002933">
    <property type="entry name" value="Peptidase_M20"/>
</dbReference>
<dbReference type="SUPFAM" id="SSF53187">
    <property type="entry name" value="Zn-dependent exopeptidases"/>
    <property type="match status" value="1"/>
</dbReference>
<organism evidence="4 5">
    <name type="scientific">Siminovitchia terrae</name>
    <name type="common">Bacillus terrae</name>
    <dbReference type="NCBI Taxonomy" id="1914933"/>
    <lineage>
        <taxon>Bacteria</taxon>
        <taxon>Bacillati</taxon>
        <taxon>Bacillota</taxon>
        <taxon>Bacilli</taxon>
        <taxon>Bacillales</taxon>
        <taxon>Bacillaceae</taxon>
        <taxon>Siminovitchia</taxon>
    </lineage>
</organism>
<dbReference type="Pfam" id="PF01546">
    <property type="entry name" value="Peptidase_M20"/>
    <property type="match status" value="1"/>
</dbReference>